<feature type="compositionally biased region" description="Basic residues" evidence="1">
    <location>
        <begin position="259"/>
        <end position="276"/>
    </location>
</feature>
<keyword evidence="3" id="KW-1185">Reference proteome</keyword>
<gene>
    <name evidence="2" type="ORF">JZO67_004581</name>
</gene>
<evidence type="ECO:0000313" key="3">
    <source>
        <dbReference type="Proteomes" id="UP000664357"/>
    </source>
</evidence>
<feature type="region of interest" description="Disordered" evidence="1">
    <location>
        <begin position="208"/>
        <end position="276"/>
    </location>
</feature>
<dbReference type="EMBL" id="JAFREL020000005">
    <property type="protein sequence ID" value="MEO1772599.1"/>
    <property type="molecule type" value="Genomic_DNA"/>
</dbReference>
<evidence type="ECO:0008006" key="4">
    <source>
        <dbReference type="Google" id="ProtNLM"/>
    </source>
</evidence>
<accession>A0ABV0EYA1</accession>
<evidence type="ECO:0000256" key="1">
    <source>
        <dbReference type="SAM" id="MobiDB-lite"/>
    </source>
</evidence>
<dbReference type="Proteomes" id="UP000664357">
    <property type="component" value="Unassembled WGS sequence"/>
</dbReference>
<proteinExistence type="predicted"/>
<comment type="caution">
    <text evidence="2">The sequence shown here is derived from an EMBL/GenBank/DDBJ whole genome shotgun (WGS) entry which is preliminary data.</text>
</comment>
<evidence type="ECO:0000313" key="2">
    <source>
        <dbReference type="EMBL" id="MEO1772599.1"/>
    </source>
</evidence>
<reference evidence="2 3" key="1">
    <citation type="submission" date="2024-02" db="EMBL/GenBank/DDBJ databases">
        <title>The Genome Sequence of Enterococcus sp. DIV0159.</title>
        <authorList>
            <person name="Earl A."/>
            <person name="Manson A."/>
            <person name="Gilmore M."/>
            <person name="Sanders J."/>
            <person name="Shea T."/>
            <person name="Howe W."/>
            <person name="Livny J."/>
            <person name="Cuomo C."/>
            <person name="Neafsey D."/>
            <person name="Birren B."/>
        </authorList>
    </citation>
    <scope>NUCLEOTIDE SEQUENCE [LARGE SCALE GENOMIC DNA]</scope>
    <source>
        <strain evidence="2 3">665A</strain>
    </source>
</reference>
<dbReference type="Pfam" id="PF11148">
    <property type="entry name" value="DUF2922"/>
    <property type="match status" value="1"/>
</dbReference>
<protein>
    <recommendedName>
        <fullName evidence="4">DUF2922 family protein</fullName>
    </recommendedName>
</protein>
<name>A0ABV0EYA1_9ENTE</name>
<sequence length="276" mass="30276">MLSLSATFENSAGRRHSFNLKEPNRNKSAEEIRASLEKLVSLNLFEKGEVGLFKKLVSAKFVETIETPIFDLRKSGMSTPEMDTQPENLHVGKVQEVRQSTSISEVQPESVQIPKALAPEVTSASIQPIAAPSSSNQSGQLTAAQGELQQLEIIIPKDVDVNSLTEEDYIAMITAQLPKGATLESFSVEEVAVDTEESAEHLETTAEMADTESVRAGTAKETPKEFAKGILEEPLPKKESGWFPKRKKGSNPLAGFSANKRKNKKAIKDLKRNKKK</sequence>
<feature type="compositionally biased region" description="Basic and acidic residues" evidence="1">
    <location>
        <begin position="221"/>
        <end position="240"/>
    </location>
</feature>
<dbReference type="InterPro" id="IPR021321">
    <property type="entry name" value="DUF2922"/>
</dbReference>
<organism evidence="2 3">
    <name type="scientific">Candidatus Enterococcus ferrettii</name>
    <dbReference type="NCBI Taxonomy" id="2815324"/>
    <lineage>
        <taxon>Bacteria</taxon>
        <taxon>Bacillati</taxon>
        <taxon>Bacillota</taxon>
        <taxon>Bacilli</taxon>
        <taxon>Lactobacillales</taxon>
        <taxon>Enterococcaceae</taxon>
        <taxon>Enterococcus</taxon>
    </lineage>
</organism>